<gene>
    <name evidence="10" type="ORF">BO99DRAFT_345051</name>
</gene>
<evidence type="ECO:0000256" key="7">
    <source>
        <dbReference type="ARBA" id="ARBA00023211"/>
    </source>
</evidence>
<feature type="domain" description="VRR-NUC" evidence="9">
    <location>
        <begin position="1"/>
        <end position="77"/>
    </location>
</feature>
<dbReference type="FunFam" id="3.40.1350.10:FF:000009">
    <property type="entry name" value="Fanconi-associated nuclease"/>
    <property type="match status" value="1"/>
</dbReference>
<dbReference type="InterPro" id="IPR011856">
    <property type="entry name" value="tRNA_endonuc-like_dom_sf"/>
</dbReference>
<evidence type="ECO:0000256" key="4">
    <source>
        <dbReference type="ARBA" id="ARBA00022723"/>
    </source>
</evidence>
<protein>
    <recommendedName>
        <fullName evidence="8">Fanconi-associated nuclease</fullName>
        <ecNumber evidence="8">3.1.4.1</ecNumber>
    </recommendedName>
</protein>
<keyword evidence="3 8" id="KW-0540">Nuclease</keyword>
<sequence>CFPGDALAAICQVLAQEYSVRGGGVPDLLVWRRKGQFGEVMFVEVKSENDRLSDTQRLWIHVLSGAGVRVELCNAVAREVRVAGS</sequence>
<evidence type="ECO:0000256" key="5">
    <source>
        <dbReference type="ARBA" id="ARBA00022801"/>
    </source>
</evidence>
<dbReference type="GO" id="GO:0036297">
    <property type="term" value="P:interstrand cross-link repair"/>
    <property type="evidence" value="ECO:0007669"/>
    <property type="project" value="InterPro"/>
</dbReference>
<dbReference type="PANTHER" id="PTHR15749">
    <property type="entry name" value="FANCONI-ASSOCIATED NUCLEASE 1"/>
    <property type="match status" value="1"/>
</dbReference>
<evidence type="ECO:0000256" key="8">
    <source>
        <dbReference type="RuleBase" id="RU365033"/>
    </source>
</evidence>
<keyword evidence="8" id="KW-0227">DNA damage</keyword>
<dbReference type="GO" id="GO:0070336">
    <property type="term" value="F:flap-structured DNA binding"/>
    <property type="evidence" value="ECO:0007669"/>
    <property type="project" value="TreeGrafter"/>
</dbReference>
<comment type="similarity">
    <text evidence="2 8">Belongs to the FAN1 family.</text>
</comment>
<comment type="function">
    <text evidence="8">Nuclease required for the repair of DNA interstrand cross-links (ICL). Acts as a 5'-3' exonuclease that anchors at a cut end of DNA and cleaves DNA successively at every third nucleotide, allowing to excise an ICL from one strand through flanking incisions.</text>
</comment>
<dbReference type="SMART" id="SM00990">
    <property type="entry name" value="VRR_NUC"/>
    <property type="match status" value="1"/>
</dbReference>
<keyword evidence="6 8" id="KW-0460">Magnesium</keyword>
<keyword evidence="4 8" id="KW-0479">Metal-binding</keyword>
<evidence type="ECO:0000256" key="6">
    <source>
        <dbReference type="ARBA" id="ARBA00022842"/>
    </source>
</evidence>
<comment type="catalytic activity">
    <reaction evidence="1 8">
        <text>Hydrolytically removes 5'-nucleotides successively from the 3'-hydroxy termini of 3'-hydroxy-terminated oligonucleotides.</text>
        <dbReference type="EC" id="3.1.4.1"/>
    </reaction>
</comment>
<dbReference type="AlphaFoldDB" id="A0A2V5HR50"/>
<evidence type="ECO:0000313" key="11">
    <source>
        <dbReference type="Proteomes" id="UP000249829"/>
    </source>
</evidence>
<dbReference type="GO" id="GO:0046872">
    <property type="term" value="F:metal ion binding"/>
    <property type="evidence" value="ECO:0007669"/>
    <property type="project" value="UniProtKB-KW"/>
</dbReference>
<feature type="non-terminal residue" evidence="10">
    <location>
        <position position="1"/>
    </location>
</feature>
<dbReference type="GO" id="GO:0017108">
    <property type="term" value="F:5'-flap endonuclease activity"/>
    <property type="evidence" value="ECO:0007669"/>
    <property type="project" value="TreeGrafter"/>
</dbReference>
<dbReference type="PANTHER" id="PTHR15749:SF4">
    <property type="entry name" value="FANCONI-ASSOCIATED NUCLEASE 1"/>
    <property type="match status" value="1"/>
</dbReference>
<dbReference type="GO" id="GO:0005634">
    <property type="term" value="C:nucleus"/>
    <property type="evidence" value="ECO:0007669"/>
    <property type="project" value="UniProtKB-SubCell"/>
</dbReference>
<dbReference type="EMBL" id="KZ825212">
    <property type="protein sequence ID" value="PYI14397.1"/>
    <property type="molecule type" value="Genomic_DNA"/>
</dbReference>
<dbReference type="Proteomes" id="UP000249829">
    <property type="component" value="Unassembled WGS sequence"/>
</dbReference>
<accession>A0A2V5HR50</accession>
<keyword evidence="5 8" id="KW-0378">Hydrolase</keyword>
<dbReference type="OMA" id="SENLCEF"/>
<dbReference type="Gene3D" id="3.40.1350.10">
    <property type="match status" value="1"/>
</dbReference>
<evidence type="ECO:0000256" key="2">
    <source>
        <dbReference type="ARBA" id="ARBA00005533"/>
    </source>
</evidence>
<keyword evidence="7 8" id="KW-0464">Manganese</keyword>
<evidence type="ECO:0000313" key="10">
    <source>
        <dbReference type="EMBL" id="PYI14397.1"/>
    </source>
</evidence>
<dbReference type="InterPro" id="IPR014883">
    <property type="entry name" value="VRR_NUC"/>
</dbReference>
<evidence type="ECO:0000256" key="3">
    <source>
        <dbReference type="ARBA" id="ARBA00022722"/>
    </source>
</evidence>
<name>A0A2V5HR50_ASPV1</name>
<comment type="cofactor">
    <cofactor evidence="8">
        <name>Mg(2+)</name>
        <dbReference type="ChEBI" id="CHEBI:18420"/>
    </cofactor>
    <cofactor evidence="8">
        <name>Mn(2+)</name>
        <dbReference type="ChEBI" id="CHEBI:29035"/>
    </cofactor>
</comment>
<keyword evidence="11" id="KW-1185">Reference proteome</keyword>
<evidence type="ECO:0000256" key="1">
    <source>
        <dbReference type="ARBA" id="ARBA00000983"/>
    </source>
</evidence>
<dbReference type="GO" id="GO:0008409">
    <property type="term" value="F:5'-3' exonuclease activity"/>
    <property type="evidence" value="ECO:0007669"/>
    <property type="project" value="TreeGrafter"/>
</dbReference>
<dbReference type="Pfam" id="PF08774">
    <property type="entry name" value="VRR_NUC"/>
    <property type="match status" value="1"/>
</dbReference>
<dbReference type="GO" id="GO:0004528">
    <property type="term" value="F:phosphodiesterase I activity"/>
    <property type="evidence" value="ECO:0007669"/>
    <property type="project" value="UniProtKB-EC"/>
</dbReference>
<keyword evidence="8" id="KW-0234">DNA repair</keyword>
<reference evidence="10 11" key="1">
    <citation type="submission" date="2018-02" db="EMBL/GenBank/DDBJ databases">
        <title>The genomes of Aspergillus section Nigri reveals drivers in fungal speciation.</title>
        <authorList>
            <consortium name="DOE Joint Genome Institute"/>
            <person name="Vesth T.C."/>
            <person name="Nybo J."/>
            <person name="Theobald S."/>
            <person name="Brandl J."/>
            <person name="Frisvad J.C."/>
            <person name="Nielsen K.F."/>
            <person name="Lyhne E.K."/>
            <person name="Kogle M.E."/>
            <person name="Kuo A."/>
            <person name="Riley R."/>
            <person name="Clum A."/>
            <person name="Nolan M."/>
            <person name="Lipzen A."/>
            <person name="Salamov A."/>
            <person name="Henrissat B."/>
            <person name="Wiebenga A."/>
            <person name="De vries R.P."/>
            <person name="Grigoriev I.V."/>
            <person name="Mortensen U.H."/>
            <person name="Andersen M.R."/>
            <person name="Baker S.E."/>
        </authorList>
    </citation>
    <scope>NUCLEOTIDE SEQUENCE [LARGE SCALE GENOMIC DNA]</scope>
    <source>
        <strain evidence="10 11">CBS 115571</strain>
    </source>
</reference>
<dbReference type="STRING" id="1450538.A0A2V5HR50"/>
<keyword evidence="8" id="KW-0539">Nucleus</keyword>
<organism evidence="10 11">
    <name type="scientific">Aspergillus violaceofuscus (strain CBS 115571)</name>
    <dbReference type="NCBI Taxonomy" id="1450538"/>
    <lineage>
        <taxon>Eukaryota</taxon>
        <taxon>Fungi</taxon>
        <taxon>Dikarya</taxon>
        <taxon>Ascomycota</taxon>
        <taxon>Pezizomycotina</taxon>
        <taxon>Eurotiomycetes</taxon>
        <taxon>Eurotiomycetidae</taxon>
        <taxon>Eurotiales</taxon>
        <taxon>Aspergillaceae</taxon>
        <taxon>Aspergillus</taxon>
    </lineage>
</organism>
<proteinExistence type="inferred from homology"/>
<comment type="subcellular location">
    <subcellularLocation>
        <location evidence="8">Nucleus</location>
    </subcellularLocation>
</comment>
<dbReference type="EC" id="3.1.4.1" evidence="8"/>
<evidence type="ECO:0000259" key="9">
    <source>
        <dbReference type="SMART" id="SM00990"/>
    </source>
</evidence>
<dbReference type="InterPro" id="IPR033315">
    <property type="entry name" value="Fan1-like"/>
</dbReference>